<protein>
    <recommendedName>
        <fullName evidence="3">Uracil DNA glycosylase superfamily protein</fullName>
    </recommendedName>
</protein>
<dbReference type="EMBL" id="QGGM01000001">
    <property type="protein sequence ID" value="PWK15319.1"/>
    <property type="molecule type" value="Genomic_DNA"/>
</dbReference>
<proteinExistence type="predicted"/>
<gene>
    <name evidence="1" type="ORF">C8D84_101270</name>
</gene>
<reference evidence="1 2" key="1">
    <citation type="submission" date="2018-05" db="EMBL/GenBank/DDBJ databases">
        <title>Genomic Encyclopedia of Type Strains, Phase IV (KMG-IV): sequencing the most valuable type-strain genomes for metagenomic binning, comparative biology and taxonomic classification.</title>
        <authorList>
            <person name="Goeker M."/>
        </authorList>
    </citation>
    <scope>NUCLEOTIDE SEQUENCE [LARGE SCALE GENOMIC DNA]</scope>
    <source>
        <strain evidence="1 2">DSM 7229</strain>
    </source>
</reference>
<accession>A0A2V2ABM6</accession>
<organism evidence="1 2">
    <name type="scientific">Psychrobacter immobilis</name>
    <dbReference type="NCBI Taxonomy" id="498"/>
    <lineage>
        <taxon>Bacteria</taxon>
        <taxon>Pseudomonadati</taxon>
        <taxon>Pseudomonadota</taxon>
        <taxon>Gammaproteobacteria</taxon>
        <taxon>Moraxellales</taxon>
        <taxon>Moraxellaceae</taxon>
        <taxon>Psychrobacter</taxon>
    </lineage>
</organism>
<name>A0A2V2ABM6_PSYIM</name>
<dbReference type="Proteomes" id="UP000245655">
    <property type="component" value="Unassembled WGS sequence"/>
</dbReference>
<dbReference type="AlphaFoldDB" id="A0A2V2ABM6"/>
<evidence type="ECO:0000313" key="2">
    <source>
        <dbReference type="Proteomes" id="UP000245655"/>
    </source>
</evidence>
<comment type="caution">
    <text evidence="1">The sequence shown here is derived from an EMBL/GenBank/DDBJ whole genome shotgun (WGS) entry which is preliminary data.</text>
</comment>
<evidence type="ECO:0008006" key="3">
    <source>
        <dbReference type="Google" id="ProtNLM"/>
    </source>
</evidence>
<sequence length="219" mass="25012">MEVLFGDWKNRASHKGKLFITDGVIDKELWDNSKNKVLFLLKEAYDSKRVEGLWDLPTLIRRKKVSGRTFKPMAQWAYGIHGLMENKEIIPFQEDGPDVKLALLSSSIINLKKSSGAKKSSSKNLARYVEEDWDLISEQIAIIQPKIIICGNTWSLIRTKISHHKISDRAYLSGSVLYIDYWHPANRASNKMNYYALCALVQLAINKIENNSIKIATES</sequence>
<keyword evidence="2" id="KW-1185">Reference proteome</keyword>
<dbReference type="RefSeq" id="WP_109589434.1">
    <property type="nucleotide sequence ID" value="NZ_CAJGZY010000001.1"/>
</dbReference>
<evidence type="ECO:0000313" key="1">
    <source>
        <dbReference type="EMBL" id="PWK15319.1"/>
    </source>
</evidence>
<dbReference type="GeneID" id="60254041"/>